<dbReference type="Pfam" id="PF17109">
    <property type="entry name" value="Goodbye"/>
    <property type="match status" value="1"/>
</dbReference>
<dbReference type="InterPro" id="IPR011990">
    <property type="entry name" value="TPR-like_helical_dom_sf"/>
</dbReference>
<dbReference type="Pfam" id="PF24883">
    <property type="entry name" value="NPHP3_N"/>
    <property type="match status" value="1"/>
</dbReference>
<dbReference type="Gene3D" id="3.40.50.300">
    <property type="entry name" value="P-loop containing nucleotide triphosphate hydrolases"/>
    <property type="match status" value="1"/>
</dbReference>
<dbReference type="Gene3D" id="1.25.40.10">
    <property type="entry name" value="Tetratricopeptide repeat domain"/>
    <property type="match status" value="1"/>
</dbReference>
<feature type="domain" description="Nephrocystin 3-like N-terminal" evidence="6">
    <location>
        <begin position="298"/>
        <end position="469"/>
    </location>
</feature>
<protein>
    <submittedName>
        <fullName evidence="7">NACHT and TPR domain protein</fullName>
    </submittedName>
</protein>
<dbReference type="InterPro" id="IPR027417">
    <property type="entry name" value="P-loop_NTPase"/>
</dbReference>
<keyword evidence="8" id="KW-1185">Reference proteome</keyword>
<dbReference type="PANTHER" id="PTHR10039">
    <property type="entry name" value="AMELOGENIN"/>
    <property type="match status" value="1"/>
</dbReference>
<dbReference type="InterPro" id="IPR019734">
    <property type="entry name" value="TPR_rpt"/>
</dbReference>
<dbReference type="EMBL" id="MU001875">
    <property type="protein sequence ID" value="KAF2794942.1"/>
    <property type="molecule type" value="Genomic_DNA"/>
</dbReference>
<evidence type="ECO:0000256" key="1">
    <source>
        <dbReference type="ARBA" id="ARBA00022737"/>
    </source>
</evidence>
<feature type="repeat" description="TPR" evidence="3">
    <location>
        <begin position="909"/>
        <end position="942"/>
    </location>
</feature>
<evidence type="ECO:0000313" key="7">
    <source>
        <dbReference type="EMBL" id="KAF2794942.1"/>
    </source>
</evidence>
<dbReference type="Proteomes" id="UP000799757">
    <property type="component" value="Unassembled WGS sequence"/>
</dbReference>
<dbReference type="PANTHER" id="PTHR10039:SF17">
    <property type="entry name" value="FUNGAL STAND N-TERMINAL GOODBYE DOMAIN-CONTAINING PROTEIN-RELATED"/>
    <property type="match status" value="1"/>
</dbReference>
<proteinExistence type="predicted"/>
<accession>A0A6A6XES6</accession>
<feature type="compositionally biased region" description="Basic and acidic residues" evidence="4">
    <location>
        <begin position="1291"/>
        <end position="1315"/>
    </location>
</feature>
<feature type="domain" description="Fungal STAND N-terminal Goodbye" evidence="5">
    <location>
        <begin position="9"/>
        <end position="129"/>
    </location>
</feature>
<organism evidence="7 8">
    <name type="scientific">Melanomma pulvis-pyrius CBS 109.77</name>
    <dbReference type="NCBI Taxonomy" id="1314802"/>
    <lineage>
        <taxon>Eukaryota</taxon>
        <taxon>Fungi</taxon>
        <taxon>Dikarya</taxon>
        <taxon>Ascomycota</taxon>
        <taxon>Pezizomycotina</taxon>
        <taxon>Dothideomycetes</taxon>
        <taxon>Pleosporomycetidae</taxon>
        <taxon>Pleosporales</taxon>
        <taxon>Melanommataceae</taxon>
        <taxon>Melanomma</taxon>
    </lineage>
</organism>
<sequence length="1435" mass="162399">MPNQIPDIYKAAIRRYEEITKTKLDDPSIARLATLDDLTKAIEAKNKEFTAFRAKRHGIFAALSVAMRPIELVGDLAAGGASMAFPPSSLVFGAVSSLINAAKDVSANYDAIMDLLDTLKDFTVRLEVYNREKISKSLSDKLADILVTLIDIFALSRKEIKDGRLFYFAKNVFLGNDVKIQDAVAKLAKLTESEDRLVGAETLTEVKKSGCTLDGVSMTVTSTGFAVNQMSGDISKVSIDVSRLTQRFDALMVASHESTAEVRETNGRSHQRHIKEVLQPSVSALDWYDKINRTRIANTGNWIREETFFRSWMNKEMPVLWIAGNPGAGKSYIASNIISFLREQYPQGVHHTSNVSVAYFFFKDDHPDTRSFDQALRDIAYQMSQNDPAYAKYIASTCDSAQEIKSLPSLWRTIFVKYFLENKDVDSSAYLLLDGIDESDPDSREQFFELAKDLQEASDARIQIVMLGRPQLIDEFEMTADMTQVPTIYVTARNNSDDIVHYIESSIKKSAYLKRAPKALQAEIVEKLSSGAQGMFIWVNFMLKDLLKKQNEHAIRTALNKAPRGLDKMIRHVLEGYSISLKDNVEAAEDLNTLLAWVTCAQRPLKLDELDTLLKVKSPTGDGNWWLEGTLRKQFASFFMLTRVDGLTTADLQRTKTLRDDFEVDLDDEISTDAFDDVENDTNFDSDPATTEVTFCHASIGDFFRKESETKAIAGEDCPSIGLEYHDSKVSVLKTCLEVLCSKPSSDTWTRAAKLLPFIRSFWIPILDTVDVAKTSTNDKIFIGTAIVKVLSDAQILLNVVGDLKQEQFCQENVDLFEKWVTDSEIFKALPKENQDWVQSTSQNRAELVLPYAKYVAEQWLRGLSTDAKVFAAIIYAYISLCKKDPNWNLNTPEKIMEAAEWCNFEQNALWHRRLAMALREHEQWDAAIPHFQKALDLDPSMWLARVGEALSYMKRATKEAYRKAIELHKITLDVLEKTQPDDTLIGAGIQIYRHISLERLAFCLRSLDEQHAALETLERAFIDYNRCNKCVCAQLDLYSRAGRHEDIMKLLNGLNEPIKGLDYTRLSESLLTEANYKAEAYFEIISEAALKMNEIPFTFEIYRNAIAAARKQYKSVQAAHLELCLATLYDRYGYDSERAASMWERIVDTYRSTKAETEIAEVKWAASINLARHCLKQTVEVGKDTSEAERCGAILERLAKVKTGSQTTITASESTTMLGAWYKLVGRDEEARACFQVQVRECIRMLSDDDPTNDEDAYWKLIFVLAAAGDDKNINALFWEVFNVDQNDGSDKAVEEGSSKSNDRVDETPGKHVEQSQFEDTDRDDVRDKVSDSVPEDNKFVANMTCDGCFQGILPGNIAICRYCFNIAICRDCFVLLKAGELPVNICSPKHAWFFVERISKEVRKARALDKLFIDGEHLSMDEWKKKLVVQWNI</sequence>
<keyword evidence="1" id="KW-0677">Repeat</keyword>
<feature type="region of interest" description="Disordered" evidence="4">
    <location>
        <begin position="1291"/>
        <end position="1333"/>
    </location>
</feature>
<keyword evidence="2 3" id="KW-0802">TPR repeat</keyword>
<evidence type="ECO:0000259" key="5">
    <source>
        <dbReference type="Pfam" id="PF17109"/>
    </source>
</evidence>
<dbReference type="SUPFAM" id="SSF57850">
    <property type="entry name" value="RING/U-box"/>
    <property type="match status" value="1"/>
</dbReference>
<dbReference type="PROSITE" id="PS50005">
    <property type="entry name" value="TPR"/>
    <property type="match status" value="1"/>
</dbReference>
<evidence type="ECO:0000256" key="3">
    <source>
        <dbReference type="PROSITE-ProRule" id="PRU00339"/>
    </source>
</evidence>
<dbReference type="SUPFAM" id="SSF52540">
    <property type="entry name" value="P-loop containing nucleoside triphosphate hydrolases"/>
    <property type="match status" value="1"/>
</dbReference>
<reference evidence="7" key="1">
    <citation type="journal article" date="2020" name="Stud. Mycol.">
        <title>101 Dothideomycetes genomes: a test case for predicting lifestyles and emergence of pathogens.</title>
        <authorList>
            <person name="Haridas S."/>
            <person name="Albert R."/>
            <person name="Binder M."/>
            <person name="Bloem J."/>
            <person name="Labutti K."/>
            <person name="Salamov A."/>
            <person name="Andreopoulos B."/>
            <person name="Baker S."/>
            <person name="Barry K."/>
            <person name="Bills G."/>
            <person name="Bluhm B."/>
            <person name="Cannon C."/>
            <person name="Castanera R."/>
            <person name="Culley D."/>
            <person name="Daum C."/>
            <person name="Ezra D."/>
            <person name="Gonzalez J."/>
            <person name="Henrissat B."/>
            <person name="Kuo A."/>
            <person name="Liang C."/>
            <person name="Lipzen A."/>
            <person name="Lutzoni F."/>
            <person name="Magnuson J."/>
            <person name="Mondo S."/>
            <person name="Nolan M."/>
            <person name="Ohm R."/>
            <person name="Pangilinan J."/>
            <person name="Park H.-J."/>
            <person name="Ramirez L."/>
            <person name="Alfaro M."/>
            <person name="Sun H."/>
            <person name="Tritt A."/>
            <person name="Yoshinaga Y."/>
            <person name="Zwiers L.-H."/>
            <person name="Turgeon B."/>
            <person name="Goodwin S."/>
            <person name="Spatafora J."/>
            <person name="Crous P."/>
            <person name="Grigoriev I."/>
        </authorList>
    </citation>
    <scope>NUCLEOTIDE SEQUENCE</scope>
    <source>
        <strain evidence="7">CBS 109.77</strain>
    </source>
</reference>
<gene>
    <name evidence="7" type="ORF">K505DRAFT_374304</name>
</gene>
<dbReference type="Pfam" id="PF07719">
    <property type="entry name" value="TPR_2"/>
    <property type="match status" value="1"/>
</dbReference>
<name>A0A6A6XES6_9PLEO</name>
<dbReference type="SMART" id="SM00028">
    <property type="entry name" value="TPR"/>
    <property type="match status" value="1"/>
</dbReference>
<dbReference type="SUPFAM" id="SSF48452">
    <property type="entry name" value="TPR-like"/>
    <property type="match status" value="1"/>
</dbReference>
<evidence type="ECO:0000256" key="4">
    <source>
        <dbReference type="SAM" id="MobiDB-lite"/>
    </source>
</evidence>
<dbReference type="InterPro" id="IPR031350">
    <property type="entry name" value="Goodbye_dom"/>
</dbReference>
<evidence type="ECO:0000259" key="6">
    <source>
        <dbReference type="Pfam" id="PF24883"/>
    </source>
</evidence>
<evidence type="ECO:0000256" key="2">
    <source>
        <dbReference type="ARBA" id="ARBA00022803"/>
    </source>
</evidence>
<dbReference type="InterPro" id="IPR013105">
    <property type="entry name" value="TPR_2"/>
</dbReference>
<evidence type="ECO:0000313" key="8">
    <source>
        <dbReference type="Proteomes" id="UP000799757"/>
    </source>
</evidence>
<dbReference type="InterPro" id="IPR056884">
    <property type="entry name" value="NPHP3-like_N"/>
</dbReference>
<dbReference type="OrthoDB" id="448455at2759"/>